<feature type="transmembrane region" description="Helical" evidence="2">
    <location>
        <begin position="301"/>
        <end position="318"/>
    </location>
</feature>
<reference evidence="4" key="1">
    <citation type="submission" date="2024-02" db="EMBL/GenBank/DDBJ databases">
        <authorList>
            <consortium name="ELIXIR-Norway"/>
            <consortium name="Elixir Norway"/>
        </authorList>
    </citation>
    <scope>NUCLEOTIDE SEQUENCE</scope>
</reference>
<dbReference type="InterPro" id="IPR051361">
    <property type="entry name" value="ThrE/Ser_Exporter"/>
</dbReference>
<evidence type="ECO:0000256" key="2">
    <source>
        <dbReference type="SAM" id="Phobius"/>
    </source>
</evidence>
<evidence type="ECO:0000256" key="1">
    <source>
        <dbReference type="ARBA" id="ARBA00034125"/>
    </source>
</evidence>
<keyword evidence="5" id="KW-1185">Reference proteome</keyword>
<feature type="transmembrane region" description="Helical" evidence="2">
    <location>
        <begin position="413"/>
        <end position="432"/>
    </location>
</feature>
<sequence>MIPGLKQRLLGVAGQVNSDDVQKSSASSSLLHHAGNDGHHQHLTQEVSLSEDEILRRLSGKHAGGNPRLKRSFLLKLAVALHSYGSSASRTEYLIDRAADCLNVETSIAVFPSLILLSFPMSDDDHDPTRDRKDIHVLTVESQLDVDKLGRTDQLANRVGKEGAPVLLAYWRLKAIAKSPPAFGIWWRLFCFSLSSAMASLLFFDGGLWDGAFSFLLGCAVGILELISSRSPLFATVLEFSSACVVSFLARVLSVYLKDKFNVCYFSMALSAVVQLLPGMPLTVGVSEMVAESHVTGTSRVMYALFAALQLGFGLAVGEDMMWWAPKPSKQGCPPQDLPIWTKGIWFAGFTFSSNVLLNARLEQWPGMVLSSFVGYVISQVLSSHIDQGTGDCIAAFAVGLTGTAYSNVTGDLPLVMVLSGILLLVPGGIGVRGVEAMLKDDVLSGMGFVFNMLVVGLSITIGLLMSKLVLPSGLFGAGRLSWYNKFNLATQLVEDGDDAAAEEEAAEIHQEHMAI</sequence>
<accession>A0ABP0V2W2</accession>
<name>A0ABP0V2W2_9BRYO</name>
<keyword evidence="2" id="KW-0812">Transmembrane</keyword>
<keyword evidence="2" id="KW-1133">Transmembrane helix</keyword>
<feature type="transmembrane region" description="Helical" evidence="2">
    <location>
        <begin position="263"/>
        <end position="281"/>
    </location>
</feature>
<feature type="transmembrane region" description="Helical" evidence="2">
    <location>
        <begin position="211"/>
        <end position="227"/>
    </location>
</feature>
<dbReference type="Pfam" id="PF06738">
    <property type="entry name" value="ThrE"/>
    <property type="match status" value="2"/>
</dbReference>
<dbReference type="PANTHER" id="PTHR31082">
    <property type="entry name" value="PHEROMONE-REGULATED MEMBRANE PROTEIN 10"/>
    <property type="match status" value="1"/>
</dbReference>
<evidence type="ECO:0000313" key="4">
    <source>
        <dbReference type="EMBL" id="CAK9236795.1"/>
    </source>
</evidence>
<comment type="similarity">
    <text evidence="1">Belongs to the ThrE exporter (TC 2.A.79) family.</text>
</comment>
<dbReference type="EMBL" id="OZ019901">
    <property type="protein sequence ID" value="CAK9236795.1"/>
    <property type="molecule type" value="Genomic_DNA"/>
</dbReference>
<proteinExistence type="inferred from homology"/>
<protein>
    <recommendedName>
        <fullName evidence="3">Threonine/serine exporter-like N-terminal domain-containing protein</fullName>
    </recommendedName>
</protein>
<gene>
    <name evidence="4" type="ORF">CSSPTR1EN2_LOCUS23195</name>
</gene>
<evidence type="ECO:0000313" key="5">
    <source>
        <dbReference type="Proteomes" id="UP001497512"/>
    </source>
</evidence>
<keyword evidence="2" id="KW-0472">Membrane</keyword>
<feature type="transmembrane region" description="Helical" evidence="2">
    <location>
        <begin position="444"/>
        <end position="466"/>
    </location>
</feature>
<feature type="domain" description="Threonine/serine exporter-like N-terminal" evidence="3">
    <location>
        <begin position="337"/>
        <end position="466"/>
    </location>
</feature>
<feature type="transmembrane region" description="Helical" evidence="2">
    <location>
        <begin position="233"/>
        <end position="256"/>
    </location>
</feature>
<dbReference type="PANTHER" id="PTHR31082:SF4">
    <property type="entry name" value="PHEROMONE-REGULATED MEMBRANE PROTEIN 10"/>
    <property type="match status" value="1"/>
</dbReference>
<feature type="transmembrane region" description="Helical" evidence="2">
    <location>
        <begin position="185"/>
        <end position="204"/>
    </location>
</feature>
<evidence type="ECO:0000259" key="3">
    <source>
        <dbReference type="Pfam" id="PF06738"/>
    </source>
</evidence>
<dbReference type="Proteomes" id="UP001497512">
    <property type="component" value="Chromosome 9"/>
</dbReference>
<dbReference type="InterPro" id="IPR010619">
    <property type="entry name" value="ThrE-like_N"/>
</dbReference>
<organism evidence="4 5">
    <name type="scientific">Sphagnum troendelagicum</name>
    <dbReference type="NCBI Taxonomy" id="128251"/>
    <lineage>
        <taxon>Eukaryota</taxon>
        <taxon>Viridiplantae</taxon>
        <taxon>Streptophyta</taxon>
        <taxon>Embryophyta</taxon>
        <taxon>Bryophyta</taxon>
        <taxon>Sphagnophytina</taxon>
        <taxon>Sphagnopsida</taxon>
        <taxon>Sphagnales</taxon>
        <taxon>Sphagnaceae</taxon>
        <taxon>Sphagnum</taxon>
    </lineage>
</organism>
<feature type="domain" description="Threonine/serine exporter-like N-terminal" evidence="3">
    <location>
        <begin position="73"/>
        <end position="318"/>
    </location>
</feature>